<dbReference type="SUPFAM" id="SSF110849">
    <property type="entry name" value="ParB/Sulfiredoxin"/>
    <property type="match status" value="1"/>
</dbReference>
<evidence type="ECO:0000313" key="1">
    <source>
        <dbReference type="EMBL" id="DAE28736.1"/>
    </source>
</evidence>
<organism evidence="1">
    <name type="scientific">virus sp. ctmTa7</name>
    <dbReference type="NCBI Taxonomy" id="2828255"/>
    <lineage>
        <taxon>Viruses</taxon>
    </lineage>
</organism>
<proteinExistence type="predicted"/>
<dbReference type="InterPro" id="IPR036086">
    <property type="entry name" value="ParB/Sulfiredoxin_sf"/>
</dbReference>
<dbReference type="EMBL" id="BK059091">
    <property type="protein sequence ID" value="DAE28736.1"/>
    <property type="molecule type" value="Genomic_DNA"/>
</dbReference>
<name>A0A8S5RBI5_9VIRU</name>
<accession>A0A8S5RBI5</accession>
<sequence length="312" mass="35773">MKNIVKMNNTTAATNNNAKMYDLVMNSTKQVGSKVYAYIPTELLFVDPEFQRDSNSAKFQRKVKILKEKWDINKMDALRVVPHPEEYKFSIIDGSHRDEVAIELGIPGLECEIVFGLPDDPEKRRVEEAKLFSTQDNEKDVLTPVEKHKAYVLCGVRENCILDKLVRKYNIPIKKNPSHGRVPVGALAGFTKSLYIIKKDGESMMDDIFYILCESRWNIASKGLGALTITSVYHVLSYHPDYRNEIKTVMIDYFKEIEPENFFAEASVKYSKRTLTQSERLTVYLEDVVCEHLDIERSTSTKKILSKSKISA</sequence>
<reference evidence="1" key="1">
    <citation type="journal article" date="2021" name="Proc. Natl. Acad. Sci. U.S.A.">
        <title>A Catalog of Tens of Thousands of Viruses from Human Metagenomes Reveals Hidden Associations with Chronic Diseases.</title>
        <authorList>
            <person name="Tisza M.J."/>
            <person name="Buck C.B."/>
        </authorList>
    </citation>
    <scope>NUCLEOTIDE SEQUENCE</scope>
    <source>
        <strain evidence="1">CtmTa7</strain>
    </source>
</reference>
<protein>
    <submittedName>
        <fullName evidence="1">ParB-like nuclease domain protein, cytoskeleton, bactofilin, CTP, CELL</fullName>
    </submittedName>
</protein>